<gene>
    <name evidence="1" type="ORF">AX774_g788</name>
</gene>
<organism evidence="1 2">
    <name type="scientific">Zancudomyces culisetae</name>
    <name type="common">Gut fungus</name>
    <name type="synonym">Smittium culisetae</name>
    <dbReference type="NCBI Taxonomy" id="1213189"/>
    <lineage>
        <taxon>Eukaryota</taxon>
        <taxon>Fungi</taxon>
        <taxon>Fungi incertae sedis</taxon>
        <taxon>Zoopagomycota</taxon>
        <taxon>Kickxellomycotina</taxon>
        <taxon>Harpellomycetes</taxon>
        <taxon>Harpellales</taxon>
        <taxon>Legeriomycetaceae</taxon>
        <taxon>Zancudomyces</taxon>
    </lineage>
</organism>
<evidence type="ECO:0000313" key="2">
    <source>
        <dbReference type="Proteomes" id="UP000188320"/>
    </source>
</evidence>
<name>A0A1R1PXE7_ZANCU</name>
<keyword evidence="2" id="KW-1185">Reference proteome</keyword>
<evidence type="ECO:0000313" key="1">
    <source>
        <dbReference type="EMBL" id="OMH85656.1"/>
    </source>
</evidence>
<dbReference type="EMBL" id="LSSK01000062">
    <property type="protein sequence ID" value="OMH85656.1"/>
    <property type="molecule type" value="Genomic_DNA"/>
</dbReference>
<accession>A0A1R1PXE7</accession>
<dbReference type="AlphaFoldDB" id="A0A1R1PXE7"/>
<proteinExistence type="predicted"/>
<dbReference type="Proteomes" id="UP000188320">
    <property type="component" value="Unassembled WGS sequence"/>
</dbReference>
<sequence>MCSTQMPSTPLPSPQQNFDAVHTNWQKKIFFLDSTKKIEHFAKRFKRYSNENPLMPTIQIQAWHYNLKTK</sequence>
<protein>
    <submittedName>
        <fullName evidence="1">Uncharacterized protein</fullName>
    </submittedName>
</protein>
<reference evidence="2" key="1">
    <citation type="submission" date="2017-01" db="EMBL/GenBank/DDBJ databases">
        <authorList>
            <person name="Wang Y."/>
            <person name="White M."/>
            <person name="Kvist S."/>
            <person name="Moncalvo J.-M."/>
        </authorList>
    </citation>
    <scope>NUCLEOTIDE SEQUENCE [LARGE SCALE GENOMIC DNA]</scope>
    <source>
        <strain evidence="2">COL-18-3</strain>
    </source>
</reference>
<comment type="caution">
    <text evidence="1">The sequence shown here is derived from an EMBL/GenBank/DDBJ whole genome shotgun (WGS) entry which is preliminary data.</text>
</comment>